<evidence type="ECO:0000256" key="6">
    <source>
        <dbReference type="ARBA" id="ARBA00023136"/>
    </source>
</evidence>
<dbReference type="GO" id="GO:0005436">
    <property type="term" value="F:sodium:phosphate symporter activity"/>
    <property type="evidence" value="ECO:0007669"/>
    <property type="project" value="InterPro"/>
</dbReference>
<feature type="transmembrane region" description="Helical" evidence="7">
    <location>
        <begin position="66"/>
        <end position="85"/>
    </location>
</feature>
<keyword evidence="6 7" id="KW-0472">Membrane</keyword>
<dbReference type="Proteomes" id="UP000265618">
    <property type="component" value="Unassembled WGS sequence"/>
</dbReference>
<reference evidence="8 9" key="1">
    <citation type="journal article" date="2018" name="PLoS ONE">
        <title>The draft genome of Kipferlia bialata reveals reductive genome evolution in fornicate parasites.</title>
        <authorList>
            <person name="Tanifuji G."/>
            <person name="Takabayashi S."/>
            <person name="Kume K."/>
            <person name="Takagi M."/>
            <person name="Nakayama T."/>
            <person name="Kamikawa R."/>
            <person name="Inagaki Y."/>
            <person name="Hashimoto T."/>
        </authorList>
    </citation>
    <scope>NUCLEOTIDE SEQUENCE [LARGE SCALE GENOMIC DNA]</scope>
    <source>
        <strain evidence="8">NY0173</strain>
    </source>
</reference>
<dbReference type="PANTHER" id="PTHR10010:SF46">
    <property type="entry name" value="SODIUM-DEPENDENT PHOSPHATE TRANSPORT PROTEIN 2B"/>
    <property type="match status" value="1"/>
</dbReference>
<feature type="transmembrane region" description="Helical" evidence="7">
    <location>
        <begin position="144"/>
        <end position="162"/>
    </location>
</feature>
<evidence type="ECO:0000313" key="9">
    <source>
        <dbReference type="Proteomes" id="UP000265618"/>
    </source>
</evidence>
<keyword evidence="3" id="KW-1003">Cell membrane</keyword>
<protein>
    <submittedName>
        <fullName evidence="8">Sodium-dependent phosphate transport protein</fullName>
    </submittedName>
</protein>
<evidence type="ECO:0000256" key="3">
    <source>
        <dbReference type="ARBA" id="ARBA00022475"/>
    </source>
</evidence>
<proteinExistence type="inferred from homology"/>
<feature type="transmembrane region" description="Helical" evidence="7">
    <location>
        <begin position="28"/>
        <end position="54"/>
    </location>
</feature>
<dbReference type="Pfam" id="PF02690">
    <property type="entry name" value="Na_Pi_cotrans"/>
    <property type="match status" value="1"/>
</dbReference>
<dbReference type="PANTHER" id="PTHR10010">
    <property type="entry name" value="SOLUTE CARRIER FAMILY 34 SODIUM PHOSPHATE , MEMBER 2-RELATED"/>
    <property type="match status" value="1"/>
</dbReference>
<dbReference type="InterPro" id="IPR003841">
    <property type="entry name" value="Na/Pi_transpt"/>
</dbReference>
<organism evidence="8 9">
    <name type="scientific">Kipferlia bialata</name>
    <dbReference type="NCBI Taxonomy" id="797122"/>
    <lineage>
        <taxon>Eukaryota</taxon>
        <taxon>Metamonada</taxon>
        <taxon>Carpediemonas-like organisms</taxon>
        <taxon>Kipferlia</taxon>
    </lineage>
</organism>
<evidence type="ECO:0000256" key="2">
    <source>
        <dbReference type="ARBA" id="ARBA00005808"/>
    </source>
</evidence>
<dbReference type="GO" id="GO:0005886">
    <property type="term" value="C:plasma membrane"/>
    <property type="evidence" value="ECO:0007669"/>
    <property type="project" value="UniProtKB-SubCell"/>
</dbReference>
<evidence type="ECO:0000256" key="1">
    <source>
        <dbReference type="ARBA" id="ARBA00004651"/>
    </source>
</evidence>
<comment type="similarity">
    <text evidence="2">Belongs to the SLC34A transporter family.</text>
</comment>
<gene>
    <name evidence="8" type="ORF">KIPB_009555</name>
</gene>
<evidence type="ECO:0000256" key="7">
    <source>
        <dbReference type="SAM" id="Phobius"/>
    </source>
</evidence>
<dbReference type="NCBIfam" id="NF037997">
    <property type="entry name" value="Na_Pi_symport"/>
    <property type="match status" value="1"/>
</dbReference>
<keyword evidence="5 7" id="KW-1133">Transmembrane helix</keyword>
<dbReference type="OrthoDB" id="67833at2759"/>
<accession>A0A9K3GLP1</accession>
<evidence type="ECO:0000313" key="8">
    <source>
        <dbReference type="EMBL" id="GIQ87507.1"/>
    </source>
</evidence>
<keyword evidence="4 7" id="KW-0812">Transmembrane</keyword>
<comment type="subcellular location">
    <subcellularLocation>
        <location evidence="1">Cell membrane</location>
        <topology evidence="1">Multi-pass membrane protein</topology>
    </subcellularLocation>
</comment>
<dbReference type="EMBL" id="BDIP01003283">
    <property type="protein sequence ID" value="GIQ87507.1"/>
    <property type="molecule type" value="Genomic_DNA"/>
</dbReference>
<sequence>MTLMSDATYPLRTYDPFIDFMKELDNPLLAAGAAAVFTALVQSSSATTGVVILLASQGFISLEAGIALALGANVGTCATALLASIGKPRPALQASLIHVIFNVAGALIWIALVDVLAAIVRAISPSSSLIDEMERLAEETPRQIANAHTVFNVVNTLIFIWFTGPIAKFIEYVIPASKEENSGVKEPRFLNECFLDTPALALDCLRMEVGEMGACVNAIYKAFKGVDKEAQEEAMLKAQEDVNALDRAILTFAHQIGSKELPAKYATRLETLLGVTNDFQIICDIIVLHGTELSTKWDSLCLDDHAGENTMNIMREHHKVVQNALSCAVKAI</sequence>
<dbReference type="SUPFAM" id="SSF109755">
    <property type="entry name" value="PhoU-like"/>
    <property type="match status" value="1"/>
</dbReference>
<dbReference type="AlphaFoldDB" id="A0A9K3GLP1"/>
<dbReference type="GO" id="GO:0044341">
    <property type="term" value="P:sodium-dependent phosphate transport"/>
    <property type="evidence" value="ECO:0007669"/>
    <property type="project" value="InterPro"/>
</dbReference>
<evidence type="ECO:0000256" key="5">
    <source>
        <dbReference type="ARBA" id="ARBA00022989"/>
    </source>
</evidence>
<feature type="non-terminal residue" evidence="8">
    <location>
        <position position="1"/>
    </location>
</feature>
<evidence type="ECO:0000256" key="4">
    <source>
        <dbReference type="ARBA" id="ARBA00022692"/>
    </source>
</evidence>
<keyword evidence="9" id="KW-1185">Reference proteome</keyword>
<name>A0A9K3GLP1_9EUKA</name>
<comment type="caution">
    <text evidence="8">The sequence shown here is derived from an EMBL/GenBank/DDBJ whole genome shotgun (WGS) entry which is preliminary data.</text>
</comment>
<feature type="transmembrane region" description="Helical" evidence="7">
    <location>
        <begin position="97"/>
        <end position="123"/>
    </location>
</feature>